<evidence type="ECO:0000256" key="3">
    <source>
        <dbReference type="ARBA" id="ARBA00023163"/>
    </source>
</evidence>
<dbReference type="SUPFAM" id="SSF51215">
    <property type="entry name" value="Regulatory protein AraC"/>
    <property type="match status" value="1"/>
</dbReference>
<dbReference type="InterPro" id="IPR018060">
    <property type="entry name" value="HTH_AraC"/>
</dbReference>
<dbReference type="Gene3D" id="1.10.10.60">
    <property type="entry name" value="Homeodomain-like"/>
    <property type="match status" value="2"/>
</dbReference>
<keyword evidence="2" id="KW-0238">DNA-binding</keyword>
<evidence type="ECO:0000313" key="5">
    <source>
        <dbReference type="EMBL" id="MFC5823997.1"/>
    </source>
</evidence>
<evidence type="ECO:0000259" key="4">
    <source>
        <dbReference type="PROSITE" id="PS01124"/>
    </source>
</evidence>
<protein>
    <submittedName>
        <fullName evidence="5">Helix-turn-helix domain-containing protein</fullName>
    </submittedName>
</protein>
<feature type="domain" description="HTH araC/xylS-type" evidence="4">
    <location>
        <begin position="170"/>
        <end position="267"/>
    </location>
</feature>
<dbReference type="InterPro" id="IPR050204">
    <property type="entry name" value="AraC_XylS_family_regulators"/>
</dbReference>
<evidence type="ECO:0000256" key="2">
    <source>
        <dbReference type="ARBA" id="ARBA00023125"/>
    </source>
</evidence>
<organism evidence="5 6">
    <name type="scientific">Nonomuraea insulae</name>
    <dbReference type="NCBI Taxonomy" id="1616787"/>
    <lineage>
        <taxon>Bacteria</taxon>
        <taxon>Bacillati</taxon>
        <taxon>Actinomycetota</taxon>
        <taxon>Actinomycetes</taxon>
        <taxon>Streptosporangiales</taxon>
        <taxon>Streptosporangiaceae</taxon>
        <taxon>Nonomuraea</taxon>
    </lineage>
</organism>
<dbReference type="PROSITE" id="PS01124">
    <property type="entry name" value="HTH_ARAC_FAMILY_2"/>
    <property type="match status" value="1"/>
</dbReference>
<comment type="caution">
    <text evidence="5">The sequence shown here is derived from an EMBL/GenBank/DDBJ whole genome shotgun (WGS) entry which is preliminary data.</text>
</comment>
<dbReference type="InterPro" id="IPR009057">
    <property type="entry name" value="Homeodomain-like_sf"/>
</dbReference>
<dbReference type="SUPFAM" id="SSF46689">
    <property type="entry name" value="Homeodomain-like"/>
    <property type="match status" value="2"/>
</dbReference>
<name>A0ABW1CF00_9ACTN</name>
<evidence type="ECO:0000256" key="1">
    <source>
        <dbReference type="ARBA" id="ARBA00023015"/>
    </source>
</evidence>
<proteinExistence type="predicted"/>
<dbReference type="SMART" id="SM00342">
    <property type="entry name" value="HTH_ARAC"/>
    <property type="match status" value="1"/>
</dbReference>
<dbReference type="Pfam" id="PF12833">
    <property type="entry name" value="HTH_18"/>
    <property type="match status" value="1"/>
</dbReference>
<dbReference type="InterPro" id="IPR003313">
    <property type="entry name" value="AraC-bd"/>
</dbReference>
<keyword evidence="1" id="KW-0805">Transcription regulation</keyword>
<dbReference type="Proteomes" id="UP001596058">
    <property type="component" value="Unassembled WGS sequence"/>
</dbReference>
<dbReference type="RefSeq" id="WP_379513526.1">
    <property type="nucleotide sequence ID" value="NZ_JBHSPA010000011.1"/>
</dbReference>
<dbReference type="Pfam" id="PF02311">
    <property type="entry name" value="AraC_binding"/>
    <property type="match status" value="1"/>
</dbReference>
<dbReference type="EMBL" id="JBHSPA010000011">
    <property type="protein sequence ID" value="MFC5823997.1"/>
    <property type="molecule type" value="Genomic_DNA"/>
</dbReference>
<dbReference type="PANTHER" id="PTHR46796">
    <property type="entry name" value="HTH-TYPE TRANSCRIPTIONAL ACTIVATOR RHAS-RELATED"/>
    <property type="match status" value="1"/>
</dbReference>
<keyword evidence="6" id="KW-1185">Reference proteome</keyword>
<gene>
    <name evidence="5" type="ORF">ACFPZ3_09060</name>
</gene>
<keyword evidence="3" id="KW-0804">Transcription</keyword>
<dbReference type="PANTHER" id="PTHR46796:SF2">
    <property type="entry name" value="TRANSCRIPTIONAL REGULATORY PROTEIN"/>
    <property type="match status" value="1"/>
</dbReference>
<evidence type="ECO:0000313" key="6">
    <source>
        <dbReference type="Proteomes" id="UP001596058"/>
    </source>
</evidence>
<accession>A0ABW1CF00</accession>
<reference evidence="6" key="1">
    <citation type="journal article" date="2019" name="Int. J. Syst. Evol. Microbiol.">
        <title>The Global Catalogue of Microorganisms (GCM) 10K type strain sequencing project: providing services to taxonomists for standard genome sequencing and annotation.</title>
        <authorList>
            <consortium name="The Broad Institute Genomics Platform"/>
            <consortium name="The Broad Institute Genome Sequencing Center for Infectious Disease"/>
            <person name="Wu L."/>
            <person name="Ma J."/>
        </authorList>
    </citation>
    <scope>NUCLEOTIDE SEQUENCE [LARGE SCALE GENOMIC DNA]</scope>
    <source>
        <strain evidence="6">CCUG 53903</strain>
    </source>
</reference>
<sequence>MSAVRYWRDPLWGGVDLMSATFTGDPFGRHLHDTYAIGTVEQGVEEIGFPEGTQGTGVGSIVMIDPGVVHTGRARTPDGWSYRVLYPRPEQVQAIAREAGAGDVVPSFPSRAADDEEACRLLLVAHRAAEQGARLLADSMLRVLLGRLIDRYATGRVRTRRPRAGARAAALARELLHASSADPPDLGTLATAAGSEPFALLRAFRRAYGLPPHAYVLQLRVRRAKSLLAQGVAPAEVAVSVGFCDQSHLSRHFRRAVGVTPGAYQRGVRDGGGLTAGGLS</sequence>
<dbReference type="InterPro" id="IPR037923">
    <property type="entry name" value="HTH-like"/>
</dbReference>